<dbReference type="InterPro" id="IPR000172">
    <property type="entry name" value="GMC_OxRdtase_N"/>
</dbReference>
<feature type="active site" description="Proton acceptor" evidence="2">
    <location>
        <position position="528"/>
    </location>
</feature>
<comment type="caution">
    <text evidence="5">The sequence shown here is derived from an EMBL/GenBank/DDBJ whole genome shotgun (WGS) entry which is preliminary data.</text>
</comment>
<proteinExistence type="inferred from homology"/>
<dbReference type="PIRSF" id="PIRSF000137">
    <property type="entry name" value="Alcohol_oxidase"/>
    <property type="match status" value="1"/>
</dbReference>
<sequence length="537" mass="58779">MWPFSSSYPIKALEEVTQRTYDYIVVGGGTAGTALAARLSEDGAATVLLLERGPFSNSLISRVPIASTANGSYTVRRECVTAVETGNRKVDILTAETLGGNTRINGMIYTRGAPKVEATVALRQTESLESGIYKALEESAALMGLPIVKDGNHPDASAMGYFNLDLTIDKSGYRHSGFHAYLPENVVCQRPSLDICPSAVIVRVDVAEDESTVRGVYVQSAVPSVRTTPSFIKARREVVLSAGAICTPQILQLSGIGSRAVLENLGITVRKDLPDVGRHLADHYLFPVFIQVPMHDSLQQLLANPLQAIRHVLLFATAGKGWLKSAVDRAIYLNTRHIDGVTGMVQANEKTLNPRNKDNLPDVEIMVVPMGTKPDIYPGEPLFTLQVCLNHAKTEGSVDIRSSDPLDDPEINLNMLKHPDDIQTAREALRFTLRLVEKFCFDSSYEHSSRPFVGPGHRQWSKGDCLLASDEELDEYIRKYISPVWHLTSTSRMGKAGEGVVDDELRVHGFKNLRIADASVLPITVSSHSMAPVYMVA</sequence>
<dbReference type="Gene3D" id="3.50.50.60">
    <property type="entry name" value="FAD/NAD(P)-binding domain"/>
    <property type="match status" value="2"/>
</dbReference>
<dbReference type="InterPro" id="IPR007867">
    <property type="entry name" value="GMC_OxRtase_C"/>
</dbReference>
<evidence type="ECO:0000313" key="5">
    <source>
        <dbReference type="EMBL" id="KAH7329428.1"/>
    </source>
</evidence>
<accession>A0A8K0WX78</accession>
<dbReference type="GO" id="GO:0016614">
    <property type="term" value="F:oxidoreductase activity, acting on CH-OH group of donors"/>
    <property type="evidence" value="ECO:0007669"/>
    <property type="project" value="InterPro"/>
</dbReference>
<dbReference type="Gene3D" id="3.30.560.10">
    <property type="entry name" value="Glucose Oxidase, domain 3"/>
    <property type="match status" value="2"/>
</dbReference>
<protein>
    <recommendedName>
        <fullName evidence="4">Glucose-methanol-choline oxidoreductase N-terminal domain-containing protein</fullName>
    </recommendedName>
</protein>
<dbReference type="PROSITE" id="PS00624">
    <property type="entry name" value="GMC_OXRED_2"/>
    <property type="match status" value="1"/>
</dbReference>
<evidence type="ECO:0000256" key="3">
    <source>
        <dbReference type="PIRSR" id="PIRSR000137-2"/>
    </source>
</evidence>
<name>A0A8K0WX78_9HYPO</name>
<dbReference type="Proteomes" id="UP000813444">
    <property type="component" value="Unassembled WGS sequence"/>
</dbReference>
<gene>
    <name evidence="5" type="ORF">B0I35DRAFT_474033</name>
</gene>
<dbReference type="PANTHER" id="PTHR11552">
    <property type="entry name" value="GLUCOSE-METHANOL-CHOLINE GMC OXIDOREDUCTASE"/>
    <property type="match status" value="1"/>
</dbReference>
<evidence type="ECO:0000256" key="2">
    <source>
        <dbReference type="PIRSR" id="PIRSR000137-1"/>
    </source>
</evidence>
<dbReference type="OrthoDB" id="269227at2759"/>
<dbReference type="SUPFAM" id="SSF51905">
    <property type="entry name" value="FAD/NAD(P)-binding domain"/>
    <property type="match status" value="1"/>
</dbReference>
<dbReference type="InterPro" id="IPR036188">
    <property type="entry name" value="FAD/NAD-bd_sf"/>
</dbReference>
<keyword evidence="6" id="KW-1185">Reference proteome</keyword>
<evidence type="ECO:0000259" key="4">
    <source>
        <dbReference type="PROSITE" id="PS00624"/>
    </source>
</evidence>
<dbReference type="AlphaFoldDB" id="A0A8K0WX78"/>
<evidence type="ECO:0000256" key="1">
    <source>
        <dbReference type="ARBA" id="ARBA00010790"/>
    </source>
</evidence>
<keyword evidence="3" id="KW-0274">FAD</keyword>
<dbReference type="InterPro" id="IPR012132">
    <property type="entry name" value="GMC_OxRdtase"/>
</dbReference>
<dbReference type="Pfam" id="PF05199">
    <property type="entry name" value="GMC_oxred_C"/>
    <property type="match status" value="1"/>
</dbReference>
<keyword evidence="3" id="KW-0285">Flavoprotein</keyword>
<organism evidence="5 6">
    <name type="scientific">Stachybotrys elegans</name>
    <dbReference type="NCBI Taxonomy" id="80388"/>
    <lineage>
        <taxon>Eukaryota</taxon>
        <taxon>Fungi</taxon>
        <taxon>Dikarya</taxon>
        <taxon>Ascomycota</taxon>
        <taxon>Pezizomycotina</taxon>
        <taxon>Sordariomycetes</taxon>
        <taxon>Hypocreomycetidae</taxon>
        <taxon>Hypocreales</taxon>
        <taxon>Stachybotryaceae</taxon>
        <taxon>Stachybotrys</taxon>
    </lineage>
</organism>
<feature type="binding site" evidence="3">
    <location>
        <begin position="485"/>
        <end position="486"/>
    </location>
    <ligand>
        <name>FAD</name>
        <dbReference type="ChEBI" id="CHEBI:57692"/>
    </ligand>
</feature>
<dbReference type="SUPFAM" id="SSF54373">
    <property type="entry name" value="FAD-linked reductases, C-terminal domain"/>
    <property type="match status" value="1"/>
</dbReference>
<comment type="cofactor">
    <cofactor evidence="3">
        <name>FAD</name>
        <dbReference type="ChEBI" id="CHEBI:57692"/>
    </cofactor>
</comment>
<feature type="active site" description="Proton donor" evidence="2">
    <location>
        <position position="486"/>
    </location>
</feature>
<dbReference type="GO" id="GO:0050660">
    <property type="term" value="F:flavin adenine dinucleotide binding"/>
    <property type="evidence" value="ECO:0007669"/>
    <property type="project" value="InterPro"/>
</dbReference>
<reference evidence="5" key="1">
    <citation type="journal article" date="2021" name="Nat. Commun.">
        <title>Genetic determinants of endophytism in the Arabidopsis root mycobiome.</title>
        <authorList>
            <person name="Mesny F."/>
            <person name="Miyauchi S."/>
            <person name="Thiergart T."/>
            <person name="Pickel B."/>
            <person name="Atanasova L."/>
            <person name="Karlsson M."/>
            <person name="Huettel B."/>
            <person name="Barry K.W."/>
            <person name="Haridas S."/>
            <person name="Chen C."/>
            <person name="Bauer D."/>
            <person name="Andreopoulos W."/>
            <person name="Pangilinan J."/>
            <person name="LaButti K."/>
            <person name="Riley R."/>
            <person name="Lipzen A."/>
            <person name="Clum A."/>
            <person name="Drula E."/>
            <person name="Henrissat B."/>
            <person name="Kohler A."/>
            <person name="Grigoriev I.V."/>
            <person name="Martin F.M."/>
            <person name="Hacquard S."/>
        </authorList>
    </citation>
    <scope>NUCLEOTIDE SEQUENCE</scope>
    <source>
        <strain evidence="5">MPI-CAGE-CH-0235</strain>
    </source>
</reference>
<dbReference type="Pfam" id="PF00732">
    <property type="entry name" value="GMC_oxred_N"/>
    <property type="match status" value="1"/>
</dbReference>
<dbReference type="EMBL" id="JAGPNK010000001">
    <property type="protein sequence ID" value="KAH7329428.1"/>
    <property type="molecule type" value="Genomic_DNA"/>
</dbReference>
<comment type="similarity">
    <text evidence="1">Belongs to the GMC oxidoreductase family.</text>
</comment>
<evidence type="ECO:0000313" key="6">
    <source>
        <dbReference type="Proteomes" id="UP000813444"/>
    </source>
</evidence>
<dbReference type="PANTHER" id="PTHR11552:SF219">
    <property type="entry name" value="GLUCOSE-METHANOL-CHOLINE OXIDOREDUCTASE N-TERMINAL DOMAIN-CONTAINING PROTEIN"/>
    <property type="match status" value="1"/>
</dbReference>
<feature type="domain" description="Glucose-methanol-choline oxidoreductase N-terminal" evidence="4">
    <location>
        <begin position="243"/>
        <end position="257"/>
    </location>
</feature>